<dbReference type="OrthoDB" id="5585685at2759"/>
<evidence type="ECO:0000256" key="4">
    <source>
        <dbReference type="SAM" id="MobiDB-lite"/>
    </source>
</evidence>
<feature type="region of interest" description="Disordered" evidence="4">
    <location>
        <begin position="520"/>
        <end position="745"/>
    </location>
</feature>
<feature type="compositionally biased region" description="Acidic residues" evidence="4">
    <location>
        <begin position="526"/>
        <end position="536"/>
    </location>
</feature>
<dbReference type="STRING" id="1230097.A0A423XF44"/>
<proteinExistence type="inferred from homology"/>
<protein>
    <submittedName>
        <fullName evidence="5">Uncharacterized protein</fullName>
    </submittedName>
</protein>
<dbReference type="GO" id="GO:0005737">
    <property type="term" value="C:cytoplasm"/>
    <property type="evidence" value="ECO:0007669"/>
    <property type="project" value="TreeGrafter"/>
</dbReference>
<evidence type="ECO:0000313" key="6">
    <source>
        <dbReference type="Proteomes" id="UP000285146"/>
    </source>
</evidence>
<feature type="compositionally biased region" description="Polar residues" evidence="4">
    <location>
        <begin position="608"/>
        <end position="630"/>
    </location>
</feature>
<evidence type="ECO:0000313" key="5">
    <source>
        <dbReference type="EMBL" id="ROW14749.1"/>
    </source>
</evidence>
<dbReference type="AlphaFoldDB" id="A0A423XF44"/>
<dbReference type="InterPro" id="IPR019318">
    <property type="entry name" value="Gua_nucleotide_exch_fac_Ric8"/>
</dbReference>
<feature type="compositionally biased region" description="Basic residues" evidence="4">
    <location>
        <begin position="679"/>
        <end position="700"/>
    </location>
</feature>
<name>A0A423XF44_9PEZI</name>
<feature type="compositionally biased region" description="Basic residues" evidence="4">
    <location>
        <begin position="711"/>
        <end position="725"/>
    </location>
</feature>
<dbReference type="InParanoid" id="A0A423XF44"/>
<dbReference type="PANTHER" id="PTHR12425">
    <property type="entry name" value="SYNEMBRYN"/>
    <property type="match status" value="1"/>
</dbReference>
<keyword evidence="2" id="KW-0344">Guanine-nucleotide releasing factor</keyword>
<reference evidence="5 6" key="1">
    <citation type="submission" date="2015-09" db="EMBL/GenBank/DDBJ databases">
        <title>Host preference determinants of Valsa canker pathogens revealed by comparative genomics.</title>
        <authorList>
            <person name="Yin Z."/>
            <person name="Huang L."/>
        </authorList>
    </citation>
    <scope>NUCLEOTIDE SEQUENCE [LARGE SCALE GENOMIC DNA]</scope>
    <source>
        <strain evidence="5 6">SXYLt</strain>
    </source>
</reference>
<dbReference type="PANTHER" id="PTHR12425:SF5">
    <property type="entry name" value="SYNEMBRYN"/>
    <property type="match status" value="1"/>
</dbReference>
<gene>
    <name evidence="5" type="ORF">VPNG_03664</name>
</gene>
<comment type="caution">
    <text evidence="5">The sequence shown here is derived from an EMBL/GenBank/DDBJ whole genome shotgun (WGS) entry which is preliminary data.</text>
</comment>
<dbReference type="GO" id="GO:0005085">
    <property type="term" value="F:guanyl-nucleotide exchange factor activity"/>
    <property type="evidence" value="ECO:0007669"/>
    <property type="project" value="UniProtKB-KW"/>
</dbReference>
<accession>A0A423XF44</accession>
<organism evidence="5 6">
    <name type="scientific">Cytospora leucostoma</name>
    <dbReference type="NCBI Taxonomy" id="1230097"/>
    <lineage>
        <taxon>Eukaryota</taxon>
        <taxon>Fungi</taxon>
        <taxon>Dikarya</taxon>
        <taxon>Ascomycota</taxon>
        <taxon>Pezizomycotina</taxon>
        <taxon>Sordariomycetes</taxon>
        <taxon>Sordariomycetidae</taxon>
        <taxon>Diaporthales</taxon>
        <taxon>Cytosporaceae</taxon>
        <taxon>Cytospora</taxon>
    </lineage>
</organism>
<feature type="compositionally biased region" description="Basic and acidic residues" evidence="4">
    <location>
        <begin position="701"/>
        <end position="710"/>
    </location>
</feature>
<evidence type="ECO:0000256" key="3">
    <source>
        <dbReference type="ARBA" id="ARBA00023186"/>
    </source>
</evidence>
<feature type="compositionally biased region" description="Acidic residues" evidence="4">
    <location>
        <begin position="560"/>
        <end position="573"/>
    </location>
</feature>
<dbReference type="InterPro" id="IPR016024">
    <property type="entry name" value="ARM-type_fold"/>
</dbReference>
<dbReference type="GO" id="GO:0001965">
    <property type="term" value="F:G-protein alpha-subunit binding"/>
    <property type="evidence" value="ECO:0007669"/>
    <property type="project" value="TreeGrafter"/>
</dbReference>
<sequence length="745" mass="81158">MEKLTIDLEEKNLTTEQRDALLEELKVYGRDPRDADPIFTRAGITTLTRHAFDTSATSTSHNALRCLANAMLMQPEARRIFVDLGYEAKACEQLKRDTWDDEFLCSRVIFLTTYGSNIDLAKLIDEYGLAETIIGKLARHAELATGSGKATVDPMQDLALADTLKLMFNVTHFYRASVDTFAPAVPSIVTLIQKRGPAPSRPLDGFYGNLVNALVNLRLDSKEAQTALYPEGEQQNLVVARLVDLLDLSMKAYSDSDLEQTVTPLVSVLRSIHEGAPEPVRAFIRGKLLPTKEDREEILGRGETLASTLLRNSTNPVTPQLRDAISHLLFEMSDKDASVFVENVGYGFASGFLFQNNIPVPDSVAGGDGGGSSGGGIDSTRPINPITGQYLDQETGPEVPEMTDEEKEREAERLFVLFERFVSPIASAALTFENIVRIAGILCTLTKLISVSARNRVLGFLTQTRKPITAEYLSPRNIASLLSRTILGGAPGNQDRMPFVEEEEELDNFVDDVPIPQIGTDLLAGYDDDDDDEEPIESGPTISETVEAEVSRTVVTTDFDKEDQEDEEDEEQREDQNGFAGLDDFIPMEDDVPAPVSTKKRGRPSLAASRNSTPAKTPKSARSVTASSASGHKRKATDSAEEPSSKRPSRATAAVAQDAIKETSKKRPRAPNGSAKVKAAPKKAATKKAATKKAAPKKVTARKDPAERKTAGRPKKAASPKKKAAPVKTAGRASRRGRPGRPKKL</sequence>
<evidence type="ECO:0000256" key="2">
    <source>
        <dbReference type="ARBA" id="ARBA00022658"/>
    </source>
</evidence>
<dbReference type="EMBL" id="LKEB01000012">
    <property type="protein sequence ID" value="ROW14749.1"/>
    <property type="molecule type" value="Genomic_DNA"/>
</dbReference>
<dbReference type="GO" id="GO:0007186">
    <property type="term" value="P:G protein-coupled receptor signaling pathway"/>
    <property type="evidence" value="ECO:0007669"/>
    <property type="project" value="TreeGrafter"/>
</dbReference>
<keyword evidence="3" id="KW-0143">Chaperone</keyword>
<keyword evidence="6" id="KW-1185">Reference proteome</keyword>
<dbReference type="SUPFAM" id="SSF48371">
    <property type="entry name" value="ARM repeat"/>
    <property type="match status" value="1"/>
</dbReference>
<feature type="compositionally biased region" description="Basic residues" evidence="4">
    <location>
        <begin position="733"/>
        <end position="745"/>
    </location>
</feature>
<comment type="similarity">
    <text evidence="1">Belongs to the synembryn family.</text>
</comment>
<dbReference type="Pfam" id="PF10165">
    <property type="entry name" value="Ric8"/>
    <property type="match status" value="1"/>
</dbReference>
<evidence type="ECO:0000256" key="1">
    <source>
        <dbReference type="ARBA" id="ARBA00009049"/>
    </source>
</evidence>
<dbReference type="Proteomes" id="UP000285146">
    <property type="component" value="Unassembled WGS sequence"/>
</dbReference>